<organism evidence="1 2">
    <name type="scientific">Umbelopsis vinacea</name>
    <dbReference type="NCBI Taxonomy" id="44442"/>
    <lineage>
        <taxon>Eukaryota</taxon>
        <taxon>Fungi</taxon>
        <taxon>Fungi incertae sedis</taxon>
        <taxon>Mucoromycota</taxon>
        <taxon>Mucoromycotina</taxon>
        <taxon>Umbelopsidomycetes</taxon>
        <taxon>Umbelopsidales</taxon>
        <taxon>Umbelopsidaceae</taxon>
        <taxon>Umbelopsis</taxon>
    </lineage>
</organism>
<dbReference type="EMBL" id="JAEPRA010000006">
    <property type="protein sequence ID" value="KAG2183948.1"/>
    <property type="molecule type" value="Genomic_DNA"/>
</dbReference>
<proteinExistence type="predicted"/>
<dbReference type="AlphaFoldDB" id="A0A8H7Q123"/>
<comment type="caution">
    <text evidence="1">The sequence shown here is derived from an EMBL/GenBank/DDBJ whole genome shotgun (WGS) entry which is preliminary data.</text>
</comment>
<dbReference type="Proteomes" id="UP000612746">
    <property type="component" value="Unassembled WGS sequence"/>
</dbReference>
<reference evidence="1" key="1">
    <citation type="submission" date="2020-12" db="EMBL/GenBank/DDBJ databases">
        <title>Metabolic potential, ecology and presence of endohyphal bacteria is reflected in genomic diversity of Mucoromycotina.</title>
        <authorList>
            <person name="Muszewska A."/>
            <person name="Okrasinska A."/>
            <person name="Steczkiewicz K."/>
            <person name="Drgas O."/>
            <person name="Orlowska M."/>
            <person name="Perlinska-Lenart U."/>
            <person name="Aleksandrzak-Piekarczyk T."/>
            <person name="Szatraj K."/>
            <person name="Zielenkiewicz U."/>
            <person name="Pilsyk S."/>
            <person name="Malc E."/>
            <person name="Mieczkowski P."/>
            <person name="Kruszewska J.S."/>
            <person name="Biernat P."/>
            <person name="Pawlowska J."/>
        </authorList>
    </citation>
    <scope>NUCLEOTIDE SEQUENCE</scope>
    <source>
        <strain evidence="1">WA0000051536</strain>
    </source>
</reference>
<evidence type="ECO:0008006" key="3">
    <source>
        <dbReference type="Google" id="ProtNLM"/>
    </source>
</evidence>
<evidence type="ECO:0000313" key="1">
    <source>
        <dbReference type="EMBL" id="KAG2183948.1"/>
    </source>
</evidence>
<sequence>MTIWGVDIGINDVFVAADGIAEEPHRYRKLSSKEYYHLSIVEPFDRNLRSKRLAFSTYRNKKRGIHEVCRRLTFGSKKYGRQCLPRHPHNSDQSAIRRDFWTPILLVDFLAEDNLQQYMIAFGKTSFGNMRDKKPGPVKTIFRHLCYLSRMKSNIFVVAMDEYLTSQICANCDRRTLKNVRESRNFDSKVWNRDQMASKNIKYIFEYMATHNNERPQQFRRPAGEPPPHNVEK</sequence>
<protein>
    <recommendedName>
        <fullName evidence="3">Transposase</fullName>
    </recommendedName>
</protein>
<dbReference type="OrthoDB" id="2227456at2759"/>
<keyword evidence="2" id="KW-1185">Reference proteome</keyword>
<evidence type="ECO:0000313" key="2">
    <source>
        <dbReference type="Proteomes" id="UP000612746"/>
    </source>
</evidence>
<accession>A0A8H7Q123</accession>
<name>A0A8H7Q123_9FUNG</name>
<gene>
    <name evidence="1" type="ORF">INT44_008959</name>
</gene>